<evidence type="ECO:0000313" key="1">
    <source>
        <dbReference type="EMBL" id="OAF11082.1"/>
    </source>
</evidence>
<comment type="caution">
    <text evidence="1">The sequence shown here is derived from an EMBL/GenBank/DDBJ whole genome shotgun (WGS) entry which is preliminary data.</text>
</comment>
<proteinExistence type="predicted"/>
<keyword evidence="2" id="KW-1185">Reference proteome</keyword>
<evidence type="ECO:0000313" key="2">
    <source>
        <dbReference type="Proteomes" id="UP000077173"/>
    </source>
</evidence>
<dbReference type="AlphaFoldDB" id="A0A176YUQ6"/>
<dbReference type="EMBL" id="LSEF01000090">
    <property type="protein sequence ID" value="OAF11082.1"/>
    <property type="molecule type" value="Genomic_DNA"/>
</dbReference>
<gene>
    <name evidence="1" type="ORF">AXW67_23185</name>
</gene>
<sequence length="182" mass="20847">MQSRRGRRADLFCSFEFGRVRTVPAQQFSQLLHKLIGRLLINQKVIVSFLRDEGNRSQKLMRRILGWLDPAFQYDEVDNVVAHVQWRIAHRANCPISMSHDAANSANPGCSIEHSRVVAVSAQQLSQLVDELTSRFLVDQEVIVPSLSDKGNRPEKLMRRILSRQDPAFQYDQVDNIVAHVE</sequence>
<protein>
    <submittedName>
        <fullName evidence="1">Uncharacterized protein</fullName>
    </submittedName>
</protein>
<name>A0A176YUQ6_9BRAD</name>
<organism evidence="1 2">
    <name type="scientific">Bradyrhizobium neotropicale</name>
    <dbReference type="NCBI Taxonomy" id="1497615"/>
    <lineage>
        <taxon>Bacteria</taxon>
        <taxon>Pseudomonadati</taxon>
        <taxon>Pseudomonadota</taxon>
        <taxon>Alphaproteobacteria</taxon>
        <taxon>Hyphomicrobiales</taxon>
        <taxon>Nitrobacteraceae</taxon>
        <taxon>Bradyrhizobium</taxon>
    </lineage>
</organism>
<accession>A0A176YUQ6</accession>
<dbReference type="Proteomes" id="UP000077173">
    <property type="component" value="Unassembled WGS sequence"/>
</dbReference>
<dbReference type="GeneID" id="32580554"/>
<reference evidence="1 2" key="1">
    <citation type="submission" date="2016-02" db="EMBL/GenBank/DDBJ databases">
        <title>Draft genome sequence of the strain BR 10247T Bradyrhizobium neotropicale isolated from nodules of Centrolobium paraense.</title>
        <authorList>
            <person name="Simoes-Araujo J.L."/>
            <person name="Barauna A.C."/>
            <person name="Silva K."/>
            <person name="Zilli J.E."/>
        </authorList>
    </citation>
    <scope>NUCLEOTIDE SEQUENCE [LARGE SCALE GENOMIC DNA]</scope>
    <source>
        <strain evidence="1 2">BR 10247</strain>
    </source>
</reference>